<evidence type="ECO:0000256" key="8">
    <source>
        <dbReference type="ARBA" id="ARBA00022912"/>
    </source>
</evidence>
<dbReference type="FunFam" id="3.90.190.10:FF:000105">
    <property type="entry name" value="Protein tyrosine phosphatase type IVA 3"/>
    <property type="match status" value="1"/>
</dbReference>
<dbReference type="EC" id="3.1.3.48" evidence="3"/>
<sequence length="168" mass="19688">MKRAEPTFIEYMDMKFLLMEQPTDGTINIYLEELNRHDVKDLVRVCEPTYKTDMLERNGIRVYDWQFSDGSHPPTCIVDAWIELLKTRFQEEPGCCIAVHCVAGLGRSYILVALALIERGMKYEDAVELIRTKRRGALNARQLTYLEQYRSKSRLNLMPVRHKQCILM</sequence>
<dbReference type="InterPro" id="IPR000242">
    <property type="entry name" value="PTP_cat"/>
</dbReference>
<evidence type="ECO:0000256" key="14">
    <source>
        <dbReference type="ARBA" id="ARBA00057132"/>
    </source>
</evidence>
<evidence type="ECO:0000256" key="6">
    <source>
        <dbReference type="ARBA" id="ARBA00022753"/>
    </source>
</evidence>
<keyword evidence="21" id="KW-1185">Reference proteome</keyword>
<evidence type="ECO:0000313" key="20">
    <source>
        <dbReference type="EMBL" id="KAL3836130.1"/>
    </source>
</evidence>
<evidence type="ECO:0000259" key="19">
    <source>
        <dbReference type="PROSITE" id="PS50056"/>
    </source>
</evidence>
<dbReference type="InterPro" id="IPR029021">
    <property type="entry name" value="Prot-tyrosine_phosphatase-like"/>
</dbReference>
<comment type="subcellular location">
    <subcellularLocation>
        <location evidence="1">Cell membrane</location>
    </subcellularLocation>
    <subcellularLocation>
        <location evidence="2">Early endosome</location>
    </subcellularLocation>
</comment>
<comment type="caution">
    <text evidence="20">The sequence shown here is derived from an EMBL/GenBank/DDBJ whole genome shotgun (WGS) entry which is preliminary data.</text>
</comment>
<name>A0ABD3THF6_SINWO</name>
<dbReference type="CDD" id="cd14500">
    <property type="entry name" value="PTP-IVa"/>
    <property type="match status" value="1"/>
</dbReference>
<organism evidence="20 21">
    <name type="scientific">Sinanodonta woodiana</name>
    <name type="common">Chinese pond mussel</name>
    <name type="synonym">Anodonta woodiana</name>
    <dbReference type="NCBI Taxonomy" id="1069815"/>
    <lineage>
        <taxon>Eukaryota</taxon>
        <taxon>Metazoa</taxon>
        <taxon>Spiralia</taxon>
        <taxon>Lophotrochozoa</taxon>
        <taxon>Mollusca</taxon>
        <taxon>Bivalvia</taxon>
        <taxon>Autobranchia</taxon>
        <taxon>Heteroconchia</taxon>
        <taxon>Palaeoheterodonta</taxon>
        <taxon>Unionida</taxon>
        <taxon>Unionoidea</taxon>
        <taxon>Unionidae</taxon>
        <taxon>Unioninae</taxon>
        <taxon>Sinanodonta</taxon>
    </lineage>
</organism>
<evidence type="ECO:0000256" key="5">
    <source>
        <dbReference type="ARBA" id="ARBA00022481"/>
    </source>
</evidence>
<evidence type="ECO:0000256" key="2">
    <source>
        <dbReference type="ARBA" id="ARBA00004412"/>
    </source>
</evidence>
<feature type="domain" description="Tyrosine-protein phosphatase" evidence="18">
    <location>
        <begin position="5"/>
        <end position="158"/>
    </location>
</feature>
<dbReference type="GO" id="GO:0004725">
    <property type="term" value="F:protein tyrosine phosphatase activity"/>
    <property type="evidence" value="ECO:0007669"/>
    <property type="project" value="UniProtKB-EC"/>
</dbReference>
<evidence type="ECO:0000313" key="21">
    <source>
        <dbReference type="Proteomes" id="UP001634394"/>
    </source>
</evidence>
<dbReference type="GO" id="GO:0005769">
    <property type="term" value="C:early endosome"/>
    <property type="evidence" value="ECO:0007669"/>
    <property type="project" value="UniProtKB-SubCell"/>
</dbReference>
<comment type="subunit">
    <text evidence="15">Interacts with tubulin.</text>
</comment>
<dbReference type="GO" id="GO:0043542">
    <property type="term" value="P:endothelial cell migration"/>
    <property type="evidence" value="ECO:0007669"/>
    <property type="project" value="UniProtKB-ARBA"/>
</dbReference>
<dbReference type="InterPro" id="IPR000387">
    <property type="entry name" value="Tyr_Pase_dom"/>
</dbReference>
<dbReference type="PANTHER" id="PTHR23339">
    <property type="entry name" value="TYROSINE SPECIFIC PROTEIN PHOSPHATASE AND DUAL SPECIFICITY PROTEIN PHOSPHATASE"/>
    <property type="match status" value="1"/>
</dbReference>
<keyword evidence="10" id="KW-1015">Disulfide bond</keyword>
<keyword evidence="6" id="KW-0967">Endosome</keyword>
<evidence type="ECO:0000256" key="12">
    <source>
        <dbReference type="ARBA" id="ARBA00023289"/>
    </source>
</evidence>
<evidence type="ECO:0000259" key="18">
    <source>
        <dbReference type="PROSITE" id="PS50054"/>
    </source>
</evidence>
<dbReference type="Proteomes" id="UP001634394">
    <property type="component" value="Unassembled WGS sequence"/>
</dbReference>
<evidence type="ECO:0000256" key="10">
    <source>
        <dbReference type="ARBA" id="ARBA00023157"/>
    </source>
</evidence>
<keyword evidence="5" id="KW-0488">Methylation</keyword>
<keyword evidence="4" id="KW-1003">Cell membrane</keyword>
<dbReference type="SUPFAM" id="SSF52799">
    <property type="entry name" value="(Phosphotyrosine protein) phosphatases II"/>
    <property type="match status" value="1"/>
</dbReference>
<dbReference type="Pfam" id="PF00102">
    <property type="entry name" value="Y_phosphatase"/>
    <property type="match status" value="1"/>
</dbReference>
<feature type="domain" description="Tyrosine specific protein phosphatases" evidence="19">
    <location>
        <begin position="79"/>
        <end position="145"/>
    </location>
</feature>
<keyword evidence="7" id="KW-0378">Hydrolase</keyword>
<evidence type="ECO:0000256" key="7">
    <source>
        <dbReference type="ARBA" id="ARBA00022801"/>
    </source>
</evidence>
<protein>
    <recommendedName>
        <fullName evidence="16">Protein tyrosine phosphatase type IVA 3</fullName>
        <ecNumber evidence="3">3.1.3.48</ecNumber>
    </recommendedName>
    <alternativeName>
        <fullName evidence="17">Protein-tyrosine phosphatase 4a3</fullName>
    </alternativeName>
</protein>
<dbReference type="GO" id="GO:0005886">
    <property type="term" value="C:plasma membrane"/>
    <property type="evidence" value="ECO:0007669"/>
    <property type="project" value="UniProtKB-SubCell"/>
</dbReference>
<evidence type="ECO:0000256" key="11">
    <source>
        <dbReference type="ARBA" id="ARBA00023288"/>
    </source>
</evidence>
<evidence type="ECO:0000256" key="9">
    <source>
        <dbReference type="ARBA" id="ARBA00023136"/>
    </source>
</evidence>
<keyword evidence="12" id="KW-0636">Prenylation</keyword>
<comment type="function">
    <text evidence="14">Protein tyrosine phosphatase which stimulates progression from G1 into S phase during mitosis. Enhances cell proliferation, cell motility and invasive activity, and promotes cancer metastasis. May be involved in the progression of cardiac hypertrophy by inhibiting intracellular calcium mobilization in response to angiotensin II.</text>
</comment>
<dbReference type="InterPro" id="IPR050561">
    <property type="entry name" value="PTP"/>
</dbReference>
<evidence type="ECO:0000256" key="17">
    <source>
        <dbReference type="ARBA" id="ARBA00082375"/>
    </source>
</evidence>
<evidence type="ECO:0000256" key="3">
    <source>
        <dbReference type="ARBA" id="ARBA00013064"/>
    </source>
</evidence>
<evidence type="ECO:0000256" key="16">
    <source>
        <dbReference type="ARBA" id="ARBA00069015"/>
    </source>
</evidence>
<evidence type="ECO:0000256" key="13">
    <source>
        <dbReference type="ARBA" id="ARBA00051722"/>
    </source>
</evidence>
<gene>
    <name evidence="20" type="ORF">ACJMK2_021581</name>
</gene>
<dbReference type="EMBL" id="JBJQND010000018">
    <property type="protein sequence ID" value="KAL3836130.1"/>
    <property type="molecule type" value="Genomic_DNA"/>
</dbReference>
<dbReference type="Gene3D" id="3.90.190.10">
    <property type="entry name" value="Protein tyrosine phosphatase superfamily"/>
    <property type="match status" value="1"/>
</dbReference>
<evidence type="ECO:0000256" key="1">
    <source>
        <dbReference type="ARBA" id="ARBA00004236"/>
    </source>
</evidence>
<dbReference type="PROSITE" id="PS50054">
    <property type="entry name" value="TYR_PHOSPHATASE_DUAL"/>
    <property type="match status" value="1"/>
</dbReference>
<accession>A0ABD3THF6</accession>
<comment type="catalytic activity">
    <reaction evidence="13">
        <text>O-phospho-L-tyrosyl-[protein] + H2O = L-tyrosyl-[protein] + phosphate</text>
        <dbReference type="Rhea" id="RHEA:10684"/>
        <dbReference type="Rhea" id="RHEA-COMP:10136"/>
        <dbReference type="Rhea" id="RHEA-COMP:20101"/>
        <dbReference type="ChEBI" id="CHEBI:15377"/>
        <dbReference type="ChEBI" id="CHEBI:43474"/>
        <dbReference type="ChEBI" id="CHEBI:46858"/>
        <dbReference type="ChEBI" id="CHEBI:61978"/>
        <dbReference type="EC" id="3.1.3.48"/>
    </reaction>
</comment>
<dbReference type="GO" id="GO:0009966">
    <property type="term" value="P:regulation of signal transduction"/>
    <property type="evidence" value="ECO:0007669"/>
    <property type="project" value="UniProtKB-ARBA"/>
</dbReference>
<dbReference type="AlphaFoldDB" id="A0ABD3THF6"/>
<dbReference type="PROSITE" id="PS50056">
    <property type="entry name" value="TYR_PHOSPHATASE_2"/>
    <property type="match status" value="1"/>
</dbReference>
<keyword evidence="9" id="KW-0472">Membrane</keyword>
<evidence type="ECO:0000256" key="4">
    <source>
        <dbReference type="ARBA" id="ARBA00022475"/>
    </source>
</evidence>
<dbReference type="InterPro" id="IPR020422">
    <property type="entry name" value="TYR_PHOSPHATASE_DUAL_dom"/>
</dbReference>
<keyword evidence="8" id="KW-0904">Protein phosphatase</keyword>
<proteinExistence type="predicted"/>
<reference evidence="20 21" key="1">
    <citation type="submission" date="2024-11" db="EMBL/GenBank/DDBJ databases">
        <title>Chromosome-level genome assembly of the freshwater bivalve Anodonta woodiana.</title>
        <authorList>
            <person name="Chen X."/>
        </authorList>
    </citation>
    <scope>NUCLEOTIDE SEQUENCE [LARGE SCALE GENOMIC DNA]</scope>
    <source>
        <strain evidence="20">MN2024</strain>
        <tissue evidence="20">Gills</tissue>
    </source>
</reference>
<evidence type="ECO:0000256" key="15">
    <source>
        <dbReference type="ARBA" id="ARBA00064590"/>
    </source>
</evidence>
<keyword evidence="11" id="KW-0449">Lipoprotein</keyword>